<evidence type="ECO:0000313" key="2">
    <source>
        <dbReference type="EMBL" id="CAH2080483.1"/>
    </source>
</evidence>
<name>A0AAU9TBK8_THLAR</name>
<evidence type="ECO:0000313" key="3">
    <source>
        <dbReference type="Proteomes" id="UP000836841"/>
    </source>
</evidence>
<protein>
    <submittedName>
        <fullName evidence="2">Uncharacterized protein</fullName>
    </submittedName>
</protein>
<keyword evidence="3" id="KW-1185">Reference proteome</keyword>
<sequence>MAEHLLRTDPVQDKEGFFVALFVKRMKLGGSSSLALENVISSCGKKSNPGERRKFPTWCYSPKMSKMLLRPQLRAYRRPPQDGRRRQSATK</sequence>
<evidence type="ECO:0000256" key="1">
    <source>
        <dbReference type="SAM" id="MobiDB-lite"/>
    </source>
</evidence>
<reference evidence="2 3" key="1">
    <citation type="submission" date="2022-03" db="EMBL/GenBank/DDBJ databases">
        <authorList>
            <person name="Nunn A."/>
            <person name="Chopra R."/>
            <person name="Nunn A."/>
            <person name="Contreras Garrido A."/>
        </authorList>
    </citation>
    <scope>NUCLEOTIDE SEQUENCE [LARGE SCALE GENOMIC DNA]</scope>
</reference>
<feature type="region of interest" description="Disordered" evidence="1">
    <location>
        <begin position="72"/>
        <end position="91"/>
    </location>
</feature>
<dbReference type="EMBL" id="CAJVSB020000903">
    <property type="protein sequence ID" value="CAH2080483.1"/>
    <property type="molecule type" value="Genomic_DNA"/>
</dbReference>
<accession>A0AAU9TBK8</accession>
<comment type="caution">
    <text evidence="2">The sequence shown here is derived from an EMBL/GenBank/DDBJ whole genome shotgun (WGS) entry which is preliminary data.</text>
</comment>
<gene>
    <name evidence="2" type="ORF">TAV2_LOCUS26188</name>
</gene>
<proteinExistence type="predicted"/>
<dbReference type="Proteomes" id="UP000836841">
    <property type="component" value="Unassembled WGS sequence"/>
</dbReference>
<organism evidence="2 3">
    <name type="scientific">Thlaspi arvense</name>
    <name type="common">Field penny-cress</name>
    <dbReference type="NCBI Taxonomy" id="13288"/>
    <lineage>
        <taxon>Eukaryota</taxon>
        <taxon>Viridiplantae</taxon>
        <taxon>Streptophyta</taxon>
        <taxon>Embryophyta</taxon>
        <taxon>Tracheophyta</taxon>
        <taxon>Spermatophyta</taxon>
        <taxon>Magnoliopsida</taxon>
        <taxon>eudicotyledons</taxon>
        <taxon>Gunneridae</taxon>
        <taxon>Pentapetalae</taxon>
        <taxon>rosids</taxon>
        <taxon>malvids</taxon>
        <taxon>Brassicales</taxon>
        <taxon>Brassicaceae</taxon>
        <taxon>Thlaspideae</taxon>
        <taxon>Thlaspi</taxon>
    </lineage>
</organism>
<dbReference type="AlphaFoldDB" id="A0AAU9TBK8"/>